<feature type="non-terminal residue" evidence="1">
    <location>
        <position position="175"/>
    </location>
</feature>
<sequence length="175" mass="19518">SDESNVNLEEEIFDNNLEPEISTTLYRNRQGRDSSNSCGNCSNCGNHDNSNSCGGHSDHRGHGTGDSIGCYSSSYSNPCPIPDYSSNAIENSVINNCWNKTEILLLVFYEEIKLATCTQDAVLEQQEQNISMLVVDLTSQDPNLEIEDQLNTYLDLNNLYIITEKNLNNSKIIKV</sequence>
<name>A0ACA9QH66_9GLOM</name>
<accession>A0ACA9QH66</accession>
<feature type="non-terminal residue" evidence="1">
    <location>
        <position position="1"/>
    </location>
</feature>
<gene>
    <name evidence="1" type="ORF">SPELUC_LOCUS14283</name>
</gene>
<comment type="caution">
    <text evidence="1">The sequence shown here is derived from an EMBL/GenBank/DDBJ whole genome shotgun (WGS) entry which is preliminary data.</text>
</comment>
<reference evidence="1" key="1">
    <citation type="submission" date="2021-06" db="EMBL/GenBank/DDBJ databases">
        <authorList>
            <person name="Kallberg Y."/>
            <person name="Tangrot J."/>
            <person name="Rosling A."/>
        </authorList>
    </citation>
    <scope>NUCLEOTIDE SEQUENCE</scope>
    <source>
        <strain evidence="1">28 12/20/2015</strain>
    </source>
</reference>
<evidence type="ECO:0000313" key="1">
    <source>
        <dbReference type="EMBL" id="CAG8748145.1"/>
    </source>
</evidence>
<organism evidence="1 2">
    <name type="scientific">Cetraspora pellucida</name>
    <dbReference type="NCBI Taxonomy" id="1433469"/>
    <lineage>
        <taxon>Eukaryota</taxon>
        <taxon>Fungi</taxon>
        <taxon>Fungi incertae sedis</taxon>
        <taxon>Mucoromycota</taxon>
        <taxon>Glomeromycotina</taxon>
        <taxon>Glomeromycetes</taxon>
        <taxon>Diversisporales</taxon>
        <taxon>Gigasporaceae</taxon>
        <taxon>Cetraspora</taxon>
    </lineage>
</organism>
<dbReference type="Proteomes" id="UP000789366">
    <property type="component" value="Unassembled WGS sequence"/>
</dbReference>
<proteinExistence type="predicted"/>
<evidence type="ECO:0000313" key="2">
    <source>
        <dbReference type="Proteomes" id="UP000789366"/>
    </source>
</evidence>
<dbReference type="EMBL" id="CAJVPW010041399">
    <property type="protein sequence ID" value="CAG8748145.1"/>
    <property type="molecule type" value="Genomic_DNA"/>
</dbReference>
<protein>
    <submittedName>
        <fullName evidence="1">1011_t:CDS:1</fullName>
    </submittedName>
</protein>
<keyword evidence="2" id="KW-1185">Reference proteome</keyword>